<dbReference type="Proteomes" id="UP000243723">
    <property type="component" value="Unassembled WGS sequence"/>
</dbReference>
<reference evidence="2 3" key="1">
    <citation type="submission" date="2017-05" db="EMBL/GenBank/DDBJ databases">
        <title>Draft genome sequence of Elsinoe australis.</title>
        <authorList>
            <person name="Cheng Q."/>
        </authorList>
    </citation>
    <scope>NUCLEOTIDE SEQUENCE [LARGE SCALE GENOMIC DNA]</scope>
    <source>
        <strain evidence="2 3">NL1</strain>
    </source>
</reference>
<dbReference type="STRING" id="40998.A0A2P7ZEI5"/>
<dbReference type="Gene3D" id="2.115.10.20">
    <property type="entry name" value="Glycosyl hydrolase domain, family 43"/>
    <property type="match status" value="1"/>
</dbReference>
<dbReference type="InterPro" id="IPR050727">
    <property type="entry name" value="GH43_arabinanases"/>
</dbReference>
<dbReference type="EMBL" id="NHZQ01000236">
    <property type="protein sequence ID" value="PSK46581.1"/>
    <property type="molecule type" value="Genomic_DNA"/>
</dbReference>
<protein>
    <submittedName>
        <fullName evidence="2">Uncharacterized protein</fullName>
    </submittedName>
</protein>
<comment type="caution">
    <text evidence="2">The sequence shown here is derived from an EMBL/GenBank/DDBJ whole genome shotgun (WGS) entry which is preliminary data.</text>
</comment>
<dbReference type="OrthoDB" id="19657at2759"/>
<dbReference type="PANTHER" id="PTHR43301">
    <property type="entry name" value="ARABINAN ENDO-1,5-ALPHA-L-ARABINOSIDASE"/>
    <property type="match status" value="1"/>
</dbReference>
<name>A0A2P7ZEI5_9PEZI</name>
<dbReference type="InterPro" id="IPR023296">
    <property type="entry name" value="Glyco_hydro_beta-prop_sf"/>
</dbReference>
<organism evidence="2 3">
    <name type="scientific">Elsinoe australis</name>
    <dbReference type="NCBI Taxonomy" id="40998"/>
    <lineage>
        <taxon>Eukaryota</taxon>
        <taxon>Fungi</taxon>
        <taxon>Dikarya</taxon>
        <taxon>Ascomycota</taxon>
        <taxon>Pezizomycotina</taxon>
        <taxon>Dothideomycetes</taxon>
        <taxon>Dothideomycetidae</taxon>
        <taxon>Myriangiales</taxon>
        <taxon>Elsinoaceae</taxon>
        <taxon>Elsinoe</taxon>
    </lineage>
</organism>
<feature type="signal peptide" evidence="1">
    <location>
        <begin position="1"/>
        <end position="19"/>
    </location>
</feature>
<dbReference type="SUPFAM" id="SSF75005">
    <property type="entry name" value="Arabinanase/levansucrase/invertase"/>
    <property type="match status" value="1"/>
</dbReference>
<proteinExistence type="predicted"/>
<feature type="chain" id="PRO_5015105736" evidence="1">
    <location>
        <begin position="20"/>
        <end position="354"/>
    </location>
</feature>
<keyword evidence="3" id="KW-1185">Reference proteome</keyword>
<accession>A0A2P7ZEI5</accession>
<dbReference type="CDD" id="cd08983">
    <property type="entry name" value="GH43_Bt3655-like"/>
    <property type="match status" value="1"/>
</dbReference>
<evidence type="ECO:0000313" key="3">
    <source>
        <dbReference type="Proteomes" id="UP000243723"/>
    </source>
</evidence>
<sequence length="354" mass="39874">MLTSSFLTSLASLLSCASAAAVPAKRQDDAKVGYFFVSFPVWDEQIYFSLSKGNNPHSYDRLCLDCTNATEAILRSNVGTKGVRDAHIVPSRDGSKFYMTATDLQVNSFTGDFNAATRFGSRSIVIWESNNLADWSEGRLSPPIVNASAGNAWAPETVWDPEQNTFVMVFASRFWSDTDPERTGRQPPNVLMYVTTDDFVTFSEAKTYFWPGYPVIDTTFYHATEEGPNVWYRLVKSEVDYKIWQQKSTTGLFGTWTNVGAAPDGERIEFAREFSNNEGGLIFKDNVDAGLFHLWIDQSSTEQYIPAQTRTLNDMTAWERVPLEGFPTNVKHGVVIPVTQAQYDIIEAKYRRKD</sequence>
<evidence type="ECO:0000313" key="2">
    <source>
        <dbReference type="EMBL" id="PSK46581.1"/>
    </source>
</evidence>
<dbReference type="PANTHER" id="PTHR43301:SF3">
    <property type="entry name" value="ARABINAN ENDO-1,5-ALPHA-L-ARABINOSIDASE A-RELATED"/>
    <property type="match status" value="1"/>
</dbReference>
<gene>
    <name evidence="2" type="ORF">B9Z65_5549</name>
</gene>
<evidence type="ECO:0000256" key="1">
    <source>
        <dbReference type="SAM" id="SignalP"/>
    </source>
</evidence>
<dbReference type="AlphaFoldDB" id="A0A2P7ZEI5"/>
<keyword evidence="1" id="KW-0732">Signal</keyword>